<evidence type="ECO:0000313" key="2">
    <source>
        <dbReference type="EMBL" id="KAK1334082.1"/>
    </source>
</evidence>
<gene>
    <name evidence="2" type="ORF">QTO34_005082</name>
</gene>
<protein>
    <submittedName>
        <fullName evidence="2">Uncharacterized protein</fullName>
    </submittedName>
</protein>
<sequence length="87" mass="9364">MGHEVSIPLAPRAFEPGHLPASRSSDLPRSMAPKRQPSLPPQTKKPKVAPAPKPERKPTPPDVPKGALCPKVTAYTHTFSAELRLLG</sequence>
<reference evidence="2" key="1">
    <citation type="submission" date="2023-06" db="EMBL/GenBank/DDBJ databases">
        <title>Reference genome for the Northern bat (Eptesicus nilssonii), a most northern bat species.</title>
        <authorList>
            <person name="Laine V.N."/>
            <person name="Pulliainen A.T."/>
            <person name="Lilley T.M."/>
        </authorList>
    </citation>
    <scope>NUCLEOTIDE SEQUENCE</scope>
    <source>
        <strain evidence="2">BLF_Eptnil</strain>
        <tissue evidence="2">Kidney</tissue>
    </source>
</reference>
<proteinExistence type="predicted"/>
<accession>A0AA40LJ19</accession>
<name>A0AA40LJ19_CNENI</name>
<dbReference type="AlphaFoldDB" id="A0AA40LJ19"/>
<feature type="region of interest" description="Disordered" evidence="1">
    <location>
        <begin position="1"/>
        <end position="68"/>
    </location>
</feature>
<keyword evidence="3" id="KW-1185">Reference proteome</keyword>
<organism evidence="2 3">
    <name type="scientific">Cnephaeus nilssonii</name>
    <name type="common">Northern bat</name>
    <name type="synonym">Eptesicus nilssonii</name>
    <dbReference type="NCBI Taxonomy" id="3371016"/>
    <lineage>
        <taxon>Eukaryota</taxon>
        <taxon>Metazoa</taxon>
        <taxon>Chordata</taxon>
        <taxon>Craniata</taxon>
        <taxon>Vertebrata</taxon>
        <taxon>Euteleostomi</taxon>
        <taxon>Mammalia</taxon>
        <taxon>Eutheria</taxon>
        <taxon>Laurasiatheria</taxon>
        <taxon>Chiroptera</taxon>
        <taxon>Yangochiroptera</taxon>
        <taxon>Vespertilionidae</taxon>
        <taxon>Cnephaeus</taxon>
    </lineage>
</organism>
<dbReference type="Proteomes" id="UP001177744">
    <property type="component" value="Unassembled WGS sequence"/>
</dbReference>
<comment type="caution">
    <text evidence="2">The sequence shown here is derived from an EMBL/GenBank/DDBJ whole genome shotgun (WGS) entry which is preliminary data.</text>
</comment>
<dbReference type="EMBL" id="JAULJE010000015">
    <property type="protein sequence ID" value="KAK1334082.1"/>
    <property type="molecule type" value="Genomic_DNA"/>
</dbReference>
<evidence type="ECO:0000256" key="1">
    <source>
        <dbReference type="SAM" id="MobiDB-lite"/>
    </source>
</evidence>
<evidence type="ECO:0000313" key="3">
    <source>
        <dbReference type="Proteomes" id="UP001177744"/>
    </source>
</evidence>